<reference evidence="2 3" key="1">
    <citation type="journal article" date="2019" name="Appl. Microbiol. Biotechnol.">
        <title>Differential efficiency of wild type rhizogenic strains for rol gene transformation of plants.</title>
        <authorList>
            <person name="Desmet S."/>
            <person name="De Keyser E."/>
            <person name="Van Vaerenbergh J."/>
            <person name="Baeyen S."/>
            <person name="Van Huylenbroeck J."/>
            <person name="Geelen D."/>
            <person name="Dhooghe E."/>
        </authorList>
    </citation>
    <scope>NUCLEOTIDE SEQUENCE [LARGE SCALE GENOMIC DNA]</scope>
    <source>
        <strain evidence="2 3">GBBC3283</strain>
    </source>
</reference>
<comment type="caution">
    <text evidence="1">The sequence shown here is derived from an EMBL/GenBank/DDBJ whole genome shotgun (WGS) entry which is preliminary data.</text>
</comment>
<sequence>MYKHIAEAFVAVAHAQCVAEKVCARVQDFCRSIVSAGPDRLLDFGDGRVIIRPVDKGLFLHVSARHLVIFYGIRTLLEGSLLKYLPCSEQAIEWLPADRAPFRAICRQVADDGAGSAKCL</sequence>
<dbReference type="Proteomes" id="UP001151018">
    <property type="component" value="Unassembled WGS sequence"/>
</dbReference>
<dbReference type="AlphaFoldDB" id="A0A9X3KRW1"/>
<dbReference type="Proteomes" id="UP000319481">
    <property type="component" value="Unassembled WGS sequence"/>
</dbReference>
<dbReference type="EMBL" id="JAPZLR010000016">
    <property type="protein sequence ID" value="MCZ7939888.1"/>
    <property type="molecule type" value="Genomic_DNA"/>
</dbReference>
<dbReference type="RefSeq" id="WP_142914054.1">
    <property type="nucleotide sequence ID" value="NZ_JAPZLN010000008.1"/>
</dbReference>
<reference evidence="1" key="3">
    <citation type="submission" date="2022-12" db="EMBL/GenBank/DDBJ databases">
        <title>Draft genome sequences of 22 rhizogenic Agrobacterium biovar 1 strains, the causative agent of hairy root disease.</title>
        <authorList>
            <person name="Kim N."/>
            <person name="Vargas P."/>
            <person name="Rediers H."/>
        </authorList>
    </citation>
    <scope>NUCLEOTIDE SEQUENCE</scope>
    <source>
        <strain evidence="1">ST15.13.006</strain>
    </source>
</reference>
<organism evidence="1 4">
    <name type="scientific">Agrobacterium salinitolerans</name>
    <dbReference type="NCBI Taxonomy" id="1183413"/>
    <lineage>
        <taxon>Bacteria</taxon>
        <taxon>Pseudomonadati</taxon>
        <taxon>Pseudomonadota</taxon>
        <taxon>Alphaproteobacteria</taxon>
        <taxon>Hyphomicrobiales</taxon>
        <taxon>Rhizobiaceae</taxon>
        <taxon>Rhizobium/Agrobacterium group</taxon>
        <taxon>Agrobacterium</taxon>
    </lineage>
</organism>
<evidence type="ECO:0000313" key="2">
    <source>
        <dbReference type="EMBL" id="TRA84234.1"/>
    </source>
</evidence>
<evidence type="ECO:0000313" key="4">
    <source>
        <dbReference type="Proteomes" id="UP001151018"/>
    </source>
</evidence>
<dbReference type="EMBL" id="SGNZ01000016">
    <property type="protein sequence ID" value="TRA84234.1"/>
    <property type="molecule type" value="Genomic_DNA"/>
</dbReference>
<protein>
    <submittedName>
        <fullName evidence="1">Uncharacterized protein</fullName>
    </submittedName>
</protein>
<evidence type="ECO:0000313" key="3">
    <source>
        <dbReference type="Proteomes" id="UP000319481"/>
    </source>
</evidence>
<accession>A0A9X3KRW1</accession>
<proteinExistence type="predicted"/>
<reference evidence="2" key="2">
    <citation type="submission" date="2019-02" db="EMBL/GenBank/DDBJ databases">
        <authorList>
            <person name="Baeyen S."/>
        </authorList>
    </citation>
    <scope>NUCLEOTIDE SEQUENCE</scope>
    <source>
        <strain evidence="2">GBBC3283</strain>
    </source>
</reference>
<evidence type="ECO:0000313" key="1">
    <source>
        <dbReference type="EMBL" id="MCZ7939888.1"/>
    </source>
</evidence>
<keyword evidence="3" id="KW-1185">Reference proteome</keyword>
<name>A0A9X3KRW1_9HYPH</name>
<dbReference type="GeneID" id="79865399"/>
<gene>
    <name evidence="2" type="ORF">EXN23_23030</name>
    <name evidence="1" type="ORF">O9X88_20290</name>
</gene>